<dbReference type="AlphaFoldDB" id="A0A6A6EPD7"/>
<proteinExistence type="predicted"/>
<protein>
    <recommendedName>
        <fullName evidence="4">Zn(2)-C6 fungal-type domain-containing protein</fullName>
    </recommendedName>
</protein>
<dbReference type="Proteomes" id="UP000800200">
    <property type="component" value="Unassembled WGS sequence"/>
</dbReference>
<dbReference type="SMART" id="SM00066">
    <property type="entry name" value="GAL4"/>
    <property type="match status" value="1"/>
</dbReference>
<dbReference type="SUPFAM" id="SSF57701">
    <property type="entry name" value="Zn2/Cys6 DNA-binding domain"/>
    <property type="match status" value="1"/>
</dbReference>
<feature type="region of interest" description="Disordered" evidence="3">
    <location>
        <begin position="1"/>
        <end position="31"/>
    </location>
</feature>
<evidence type="ECO:0000313" key="6">
    <source>
        <dbReference type="Proteomes" id="UP000800200"/>
    </source>
</evidence>
<feature type="coiled-coil region" evidence="2">
    <location>
        <begin position="79"/>
        <end position="106"/>
    </location>
</feature>
<dbReference type="InterPro" id="IPR053187">
    <property type="entry name" value="Notoamide_regulator"/>
</dbReference>
<dbReference type="OrthoDB" id="426882at2759"/>
<dbReference type="CDD" id="cd00067">
    <property type="entry name" value="GAL4"/>
    <property type="match status" value="1"/>
</dbReference>
<feature type="compositionally biased region" description="Low complexity" evidence="3">
    <location>
        <begin position="1"/>
        <end position="30"/>
    </location>
</feature>
<dbReference type="PANTHER" id="PTHR47256:SF1">
    <property type="entry name" value="ZN(II)2CYS6 TRANSCRIPTION FACTOR (EUROFUNG)"/>
    <property type="match status" value="1"/>
</dbReference>
<dbReference type="PROSITE" id="PS00463">
    <property type="entry name" value="ZN2_CY6_FUNGAL_1"/>
    <property type="match status" value="1"/>
</dbReference>
<keyword evidence="2" id="KW-0175">Coiled coil</keyword>
<dbReference type="GO" id="GO:0000981">
    <property type="term" value="F:DNA-binding transcription factor activity, RNA polymerase II-specific"/>
    <property type="evidence" value="ECO:0007669"/>
    <property type="project" value="InterPro"/>
</dbReference>
<dbReference type="PROSITE" id="PS50048">
    <property type="entry name" value="ZN2_CY6_FUNGAL_2"/>
    <property type="match status" value="1"/>
</dbReference>
<evidence type="ECO:0000256" key="1">
    <source>
        <dbReference type="ARBA" id="ARBA00023242"/>
    </source>
</evidence>
<dbReference type="CDD" id="cd12148">
    <property type="entry name" value="fungal_TF_MHR"/>
    <property type="match status" value="1"/>
</dbReference>
<evidence type="ECO:0000259" key="4">
    <source>
        <dbReference type="PROSITE" id="PS50048"/>
    </source>
</evidence>
<dbReference type="Pfam" id="PF00172">
    <property type="entry name" value="Zn_clus"/>
    <property type="match status" value="1"/>
</dbReference>
<dbReference type="InterPro" id="IPR036864">
    <property type="entry name" value="Zn2-C6_fun-type_DNA-bd_sf"/>
</dbReference>
<accession>A0A6A6EPD7</accession>
<name>A0A6A6EPD7_9PEZI</name>
<organism evidence="5 6">
    <name type="scientific">Zopfia rhizophila CBS 207.26</name>
    <dbReference type="NCBI Taxonomy" id="1314779"/>
    <lineage>
        <taxon>Eukaryota</taxon>
        <taxon>Fungi</taxon>
        <taxon>Dikarya</taxon>
        <taxon>Ascomycota</taxon>
        <taxon>Pezizomycotina</taxon>
        <taxon>Dothideomycetes</taxon>
        <taxon>Dothideomycetes incertae sedis</taxon>
        <taxon>Zopfiaceae</taxon>
        <taxon>Zopfia</taxon>
    </lineage>
</organism>
<keyword evidence="1" id="KW-0539">Nucleus</keyword>
<feature type="domain" description="Zn(2)-C6 fungal-type" evidence="4">
    <location>
        <begin position="40"/>
        <end position="70"/>
    </location>
</feature>
<dbReference type="Gene3D" id="4.10.240.10">
    <property type="entry name" value="Zn(2)-C6 fungal-type DNA-binding domain"/>
    <property type="match status" value="1"/>
</dbReference>
<evidence type="ECO:0000313" key="5">
    <source>
        <dbReference type="EMBL" id="KAF2191960.1"/>
    </source>
</evidence>
<feature type="compositionally biased region" description="Basic and acidic residues" evidence="3">
    <location>
        <begin position="205"/>
        <end position="216"/>
    </location>
</feature>
<dbReference type="EMBL" id="ML994616">
    <property type="protein sequence ID" value="KAF2191960.1"/>
    <property type="molecule type" value="Genomic_DNA"/>
</dbReference>
<evidence type="ECO:0000256" key="2">
    <source>
        <dbReference type="SAM" id="Coils"/>
    </source>
</evidence>
<dbReference type="GO" id="GO:0008270">
    <property type="term" value="F:zinc ion binding"/>
    <property type="evidence" value="ECO:0007669"/>
    <property type="project" value="InterPro"/>
</dbReference>
<feature type="region of interest" description="Disordered" evidence="3">
    <location>
        <begin position="190"/>
        <end position="224"/>
    </location>
</feature>
<keyword evidence="6" id="KW-1185">Reference proteome</keyword>
<dbReference type="InterPro" id="IPR001138">
    <property type="entry name" value="Zn2Cys6_DnaBD"/>
</dbReference>
<dbReference type="PANTHER" id="PTHR47256">
    <property type="entry name" value="ZN(II)2CYS6 TRANSCRIPTION FACTOR (EUROFUNG)-RELATED"/>
    <property type="match status" value="1"/>
</dbReference>
<reference evidence="5" key="1">
    <citation type="journal article" date="2020" name="Stud. Mycol.">
        <title>101 Dothideomycetes genomes: a test case for predicting lifestyles and emergence of pathogens.</title>
        <authorList>
            <person name="Haridas S."/>
            <person name="Albert R."/>
            <person name="Binder M."/>
            <person name="Bloem J."/>
            <person name="Labutti K."/>
            <person name="Salamov A."/>
            <person name="Andreopoulos B."/>
            <person name="Baker S."/>
            <person name="Barry K."/>
            <person name="Bills G."/>
            <person name="Bluhm B."/>
            <person name="Cannon C."/>
            <person name="Castanera R."/>
            <person name="Culley D."/>
            <person name="Daum C."/>
            <person name="Ezra D."/>
            <person name="Gonzalez J."/>
            <person name="Henrissat B."/>
            <person name="Kuo A."/>
            <person name="Liang C."/>
            <person name="Lipzen A."/>
            <person name="Lutzoni F."/>
            <person name="Magnuson J."/>
            <person name="Mondo S."/>
            <person name="Nolan M."/>
            <person name="Ohm R."/>
            <person name="Pangilinan J."/>
            <person name="Park H.-J."/>
            <person name="Ramirez L."/>
            <person name="Alfaro M."/>
            <person name="Sun H."/>
            <person name="Tritt A."/>
            <person name="Yoshinaga Y."/>
            <person name="Zwiers L.-H."/>
            <person name="Turgeon B."/>
            <person name="Goodwin S."/>
            <person name="Spatafora J."/>
            <person name="Crous P."/>
            <person name="Grigoriev I."/>
        </authorList>
    </citation>
    <scope>NUCLEOTIDE SEQUENCE</scope>
    <source>
        <strain evidence="5">CBS 207.26</strain>
    </source>
</reference>
<sequence length="689" mass="77707">MTSFRPLQPAPLDQKQQQQPQPQSRPLLTQKPKRTVTLGACVACRKRKSKCDGTRPVCTCCSQKDTECVYELGPNEKPSQAMKRKNEEMQGELSNLRQLYDFMRMKPEQEAQEILRRIRANPPGTTPFQRIQQLADFVRHSDLLIRHSSGPSSQHPSESLTLPPIRIALDLPGPNLCSLPPSLPFPHSILTIGREGPTSQRRRHASDADVSARSDSRGSFPPPTSIEAILHDHKSAIKLNSPDPKLGSAKHWTTATNDESLLSHLMSVWYTWEYTYFHFFDWNIFLDDMVTGRTEFCSKLLVNALLASACSLSPLIKDRSKPFSDNIMTSFYKEARRLWELEEGQDTLPKLQAALLLYLVLGKHGRDKVGHTFLIEACRIGRDLGLFRLLPSTSIQKPLGVPEAKWERARAVTAWALFNFQLSMAFTYSFPAVVKSQPPVSIPYDECPNSEALFRAECGRHVIMLSCADTLMDADCVDSDIPPKPEQVEVLYLRFKSWWDARLESLDPTRNPSLERVKSYQLRHLLKLQESCHGWSNTIPYVLHPIMVTSFGSLEEIALQNPPQSSPEFSEPYRGILTCLKALSALSNSVFYAQPLFRLLTQGCQTLGIPLPIEVMRTLGMFQTEEWTKNAASVVSSQYVADMRKTAAELENARMDAVIMQWDALTIGDKTGADPSRTVSRSMQEMKGD</sequence>
<gene>
    <name evidence="5" type="ORF">K469DRAFT_555285</name>
</gene>
<evidence type="ECO:0000256" key="3">
    <source>
        <dbReference type="SAM" id="MobiDB-lite"/>
    </source>
</evidence>